<organism evidence="1 2">
    <name type="scientific">Clostridium omnivorum</name>
    <dbReference type="NCBI Taxonomy" id="1604902"/>
    <lineage>
        <taxon>Bacteria</taxon>
        <taxon>Bacillati</taxon>
        <taxon>Bacillota</taxon>
        <taxon>Clostridia</taxon>
        <taxon>Eubacteriales</taxon>
        <taxon>Clostridiaceae</taxon>
        <taxon>Clostridium</taxon>
    </lineage>
</organism>
<sequence length="245" mass="26686">MGYKGRDVEVVQIDSNYSIVTACDSCGGIGLKQNDVVKVSPYITGRFTVRVVLMEVLSVNAIPKTISIAISNEPSPTGDEIINGVLEELKAANLGSIPMAISTEKNIETSQTALGITVVGICENDKIRAAKSRSGDFIYCLGIPKVGNEINGLYDNEIVQLNYIKELIKLNEINDIVPIGSKGIFEEIEMLCKNVNCKFIYEPEGYVDIYKSAGPSTCLVFTCTEHINLSSLTQNPIKLGRLMNL</sequence>
<evidence type="ECO:0008006" key="3">
    <source>
        <dbReference type="Google" id="ProtNLM"/>
    </source>
</evidence>
<reference evidence="1 2" key="1">
    <citation type="journal article" date="2024" name="Int. J. Syst. Evol. Microbiol.">
        <title>Clostridium omnivorum sp. nov., isolated from anoxic soil under the treatment of reductive soil disinfestation.</title>
        <authorList>
            <person name="Ueki A."/>
            <person name="Tonouchi A."/>
            <person name="Kaku N."/>
            <person name="Honma S."/>
            <person name="Ueki K."/>
        </authorList>
    </citation>
    <scope>NUCLEOTIDE SEQUENCE [LARGE SCALE GENOMIC DNA]</scope>
    <source>
        <strain evidence="1 2">E14</strain>
    </source>
</reference>
<dbReference type="InterPro" id="IPR036921">
    <property type="entry name" value="PurM-like_N_sf"/>
</dbReference>
<protein>
    <recommendedName>
        <fullName evidence="3">Alpha-ribazole kinase</fullName>
    </recommendedName>
</protein>
<dbReference type="SUPFAM" id="SSF55326">
    <property type="entry name" value="PurM N-terminal domain-like"/>
    <property type="match status" value="1"/>
</dbReference>
<keyword evidence="2" id="KW-1185">Reference proteome</keyword>
<gene>
    <name evidence="1" type="ORF">bsdE14_40070</name>
</gene>
<comment type="caution">
    <text evidence="1">The sequence shown here is derived from an EMBL/GenBank/DDBJ whole genome shotgun (WGS) entry which is preliminary data.</text>
</comment>
<dbReference type="Proteomes" id="UP001208567">
    <property type="component" value="Unassembled WGS sequence"/>
</dbReference>
<evidence type="ECO:0000313" key="2">
    <source>
        <dbReference type="Proteomes" id="UP001208567"/>
    </source>
</evidence>
<name>A0ABQ5NBM6_9CLOT</name>
<dbReference type="EMBL" id="BRXR01000001">
    <property type="protein sequence ID" value="GLC32597.1"/>
    <property type="molecule type" value="Genomic_DNA"/>
</dbReference>
<proteinExistence type="predicted"/>
<dbReference type="RefSeq" id="WP_264851905.1">
    <property type="nucleotide sequence ID" value="NZ_BRXR01000001.1"/>
</dbReference>
<accession>A0ABQ5NBM6</accession>
<evidence type="ECO:0000313" key="1">
    <source>
        <dbReference type="EMBL" id="GLC32597.1"/>
    </source>
</evidence>